<reference evidence="6 7" key="1">
    <citation type="submission" date="2023-12" db="EMBL/GenBank/DDBJ databases">
        <title>A high-quality genome assembly for Dillenia turbinata (Dilleniales).</title>
        <authorList>
            <person name="Chanderbali A."/>
        </authorList>
    </citation>
    <scope>NUCLEOTIDE SEQUENCE [LARGE SCALE GENOMIC DNA]</scope>
    <source>
        <strain evidence="6">LSX21</strain>
        <tissue evidence="6">Leaf</tissue>
    </source>
</reference>
<dbReference type="Gene3D" id="3.40.50.300">
    <property type="entry name" value="P-loop containing nucleotide triphosphate hydrolases"/>
    <property type="match status" value="1"/>
</dbReference>
<dbReference type="AlphaFoldDB" id="A0AAN8VLB9"/>
<name>A0AAN8VLB9_9MAGN</name>
<dbReference type="Gene3D" id="1.10.20.140">
    <property type="match status" value="1"/>
</dbReference>
<evidence type="ECO:0000256" key="2">
    <source>
        <dbReference type="ARBA" id="ARBA00022679"/>
    </source>
</evidence>
<evidence type="ECO:0000256" key="3">
    <source>
        <dbReference type="ARBA" id="ARBA00022712"/>
    </source>
</evidence>
<dbReference type="GO" id="GO:0009691">
    <property type="term" value="P:cytokinin biosynthetic process"/>
    <property type="evidence" value="ECO:0007669"/>
    <property type="project" value="UniProtKB-KW"/>
</dbReference>
<dbReference type="GO" id="GO:0052381">
    <property type="term" value="F:tRNA dimethylallyltransferase activity"/>
    <property type="evidence" value="ECO:0007669"/>
    <property type="project" value="InterPro"/>
</dbReference>
<dbReference type="PANTHER" id="PTHR11088">
    <property type="entry name" value="TRNA DIMETHYLALLYLTRANSFERASE"/>
    <property type="match status" value="1"/>
</dbReference>
<dbReference type="GO" id="GO:0006400">
    <property type="term" value="P:tRNA modification"/>
    <property type="evidence" value="ECO:0007669"/>
    <property type="project" value="TreeGrafter"/>
</dbReference>
<dbReference type="InterPro" id="IPR027417">
    <property type="entry name" value="P-loop_NTPase"/>
</dbReference>
<keyword evidence="3" id="KW-0203">Cytokinin biosynthesis</keyword>
<proteinExistence type="inferred from homology"/>
<evidence type="ECO:0000313" key="7">
    <source>
        <dbReference type="Proteomes" id="UP001370490"/>
    </source>
</evidence>
<organism evidence="6 7">
    <name type="scientific">Dillenia turbinata</name>
    <dbReference type="NCBI Taxonomy" id="194707"/>
    <lineage>
        <taxon>Eukaryota</taxon>
        <taxon>Viridiplantae</taxon>
        <taxon>Streptophyta</taxon>
        <taxon>Embryophyta</taxon>
        <taxon>Tracheophyta</taxon>
        <taxon>Spermatophyta</taxon>
        <taxon>Magnoliopsida</taxon>
        <taxon>eudicotyledons</taxon>
        <taxon>Gunneridae</taxon>
        <taxon>Pentapetalae</taxon>
        <taxon>Dilleniales</taxon>
        <taxon>Dilleniaceae</taxon>
        <taxon>Dillenia</taxon>
    </lineage>
</organism>
<dbReference type="HAMAP" id="MF_00185">
    <property type="entry name" value="IPP_trans"/>
    <property type="match status" value="1"/>
</dbReference>
<evidence type="ECO:0000256" key="4">
    <source>
        <dbReference type="ARBA" id="ARBA00022741"/>
    </source>
</evidence>
<keyword evidence="4" id="KW-0547">Nucleotide-binding</keyword>
<comment type="similarity">
    <text evidence="1">Belongs to the IPP transferase family.</text>
</comment>
<sequence>MGGEIKSPRTESGENMKKMEEPKVIVVLGATGAGKSRLAIDLASHFPIEIINADSMQVYRGLDVLTNKVPLNDQKGVPHHLLGTISPNLEFTSKDFRDSAIPIINDILTRKCLPVIVGGTNYYIQALVSKFLLDDSVEEEDGTCMGEPVSTVNMEVDHESYLGEAEENFSDVYDRLKELDPVAANRIHPNDHRKAKQYLSLYARTSVLPSKLVIMLMCILLSLKSQPVMFLKYLVMLYVAGQNWTKADNFRYNCCFICVDASLPTLDHHVEQRVDTMIESGLLNEVYDIYKPDADYTRGLRQAIGVREFEKFLKFYHFKGEKDQENYRTNGSCLPLSADAGNDMVEDSVKAILNSPKENLHKVLLQEAIGKLKLNTRRLVRRQRRRLSRLESLFGWKIHYVDATEAISSMAGVCQFVFIKLSHSILTTSLRIIPNQIYLLCVLGNSDDRWEAQVIEPAVQVIRSFLCDDESPLPCSEIASNTVATKLAQRDLWTQYICKACGDKLLRGALEWEQHQRGRGHRKRISRLRKCQGLGIELLQEPCPD</sequence>
<keyword evidence="7" id="KW-1185">Reference proteome</keyword>
<dbReference type="Pfam" id="PF01715">
    <property type="entry name" value="IPPT"/>
    <property type="match status" value="1"/>
</dbReference>
<dbReference type="GO" id="GO:0005739">
    <property type="term" value="C:mitochondrion"/>
    <property type="evidence" value="ECO:0007669"/>
    <property type="project" value="TreeGrafter"/>
</dbReference>
<dbReference type="InterPro" id="IPR018022">
    <property type="entry name" value="IPT"/>
</dbReference>
<dbReference type="InterPro" id="IPR039657">
    <property type="entry name" value="Dimethylallyltransferase"/>
</dbReference>
<evidence type="ECO:0000256" key="5">
    <source>
        <dbReference type="ARBA" id="ARBA00022840"/>
    </source>
</evidence>
<evidence type="ECO:0000313" key="6">
    <source>
        <dbReference type="EMBL" id="KAK6936170.1"/>
    </source>
</evidence>
<keyword evidence="2" id="KW-0808">Transferase</keyword>
<dbReference type="GO" id="GO:0005524">
    <property type="term" value="F:ATP binding"/>
    <property type="evidence" value="ECO:0007669"/>
    <property type="project" value="UniProtKB-KW"/>
</dbReference>
<dbReference type="EMBL" id="JBAMMX010000007">
    <property type="protein sequence ID" value="KAK6936170.1"/>
    <property type="molecule type" value="Genomic_DNA"/>
</dbReference>
<dbReference type="FunFam" id="3.30.160.60:FF:002405">
    <property type="entry name" value="tRNA dimethylallyltransferase"/>
    <property type="match status" value="1"/>
</dbReference>
<dbReference type="Gene3D" id="3.30.160.60">
    <property type="entry name" value="Classic Zinc Finger"/>
    <property type="match status" value="1"/>
</dbReference>
<dbReference type="Proteomes" id="UP001370490">
    <property type="component" value="Unassembled WGS sequence"/>
</dbReference>
<accession>A0AAN8VLB9</accession>
<dbReference type="PANTHER" id="PTHR11088:SF82">
    <property type="entry name" value="TRNA DIMETHYLALLYLTRANSFERASE 2"/>
    <property type="match status" value="1"/>
</dbReference>
<evidence type="ECO:0000256" key="1">
    <source>
        <dbReference type="ARBA" id="ARBA00005842"/>
    </source>
</evidence>
<protein>
    <submittedName>
        <fullName evidence="6">Uncharacterized protein</fullName>
    </submittedName>
</protein>
<dbReference type="SUPFAM" id="SSF52540">
    <property type="entry name" value="P-loop containing nucleoside triphosphate hydrolases"/>
    <property type="match status" value="1"/>
</dbReference>
<gene>
    <name evidence="6" type="ORF">RJ641_033200</name>
</gene>
<keyword evidence="5" id="KW-0067">ATP-binding</keyword>
<comment type="caution">
    <text evidence="6">The sequence shown here is derived from an EMBL/GenBank/DDBJ whole genome shotgun (WGS) entry which is preliminary data.</text>
</comment>